<reference evidence="3 4" key="1">
    <citation type="journal article" date="2023" name="IScience">
        <title>Expanded male sex-determining region conserved during the evolution of homothallism in the green alga Volvox.</title>
        <authorList>
            <person name="Yamamoto K."/>
            <person name="Matsuzaki R."/>
            <person name="Mahakham W."/>
            <person name="Heman W."/>
            <person name="Sekimoto H."/>
            <person name="Kawachi M."/>
            <person name="Minakuchi Y."/>
            <person name="Toyoda A."/>
            <person name="Nozaki H."/>
        </authorList>
    </citation>
    <scope>NUCLEOTIDE SEQUENCE [LARGE SCALE GENOMIC DNA]</scope>
    <source>
        <strain evidence="3 4">NIES-4468</strain>
    </source>
</reference>
<feature type="chain" id="PRO_5045595529" evidence="2">
    <location>
        <begin position="17"/>
        <end position="384"/>
    </location>
</feature>
<feature type="region of interest" description="Disordered" evidence="1">
    <location>
        <begin position="290"/>
        <end position="364"/>
    </location>
</feature>
<gene>
    <name evidence="3" type="ORF">VaNZ11_005399</name>
</gene>
<sequence length="384" mass="40974">MWFMEAAAATVGAVLATLNSSVLPAAATGSISTTVPDSPIGHIADPAVAIELINPTTVSAPVIGVTFAVKDEEGAEQQQPPLGEQVAASVHSKQRRGIYNGTNAANNTATFTTSPQQQLFQQDRFLQPNSAGSPDLRFDSVGFAGGRVKTVQPLLVPQYLLPLPHYWPMALFPPCGGDNDEELEQMQQKRMRPTKRISKGNRMLRCSSSSSCSWWQLLPPQLGYNNAAVAAAAPPTEQVMPLQPTSPPVADRFGYPSVPTPSVRNQNWISSRDVRKDVFGNPIRWLLPRKARAGAQRGTEVESGEDDDGGEKEKEGEEGSPAAGGGPDQWRVDAAGAQRRRAASTGSTAAPEAASSSGHRIRGFMVDSAEPESLQYLAHVTLGL</sequence>
<comment type="caution">
    <text evidence="3">The sequence shown here is derived from an EMBL/GenBank/DDBJ whole genome shotgun (WGS) entry which is preliminary data.</text>
</comment>
<dbReference type="EMBL" id="BSDZ01000013">
    <property type="protein sequence ID" value="GLI62849.1"/>
    <property type="molecule type" value="Genomic_DNA"/>
</dbReference>
<name>A0ABQ5RZE6_9CHLO</name>
<keyword evidence="4" id="KW-1185">Reference proteome</keyword>
<protein>
    <submittedName>
        <fullName evidence="3">Uncharacterized protein</fullName>
    </submittedName>
</protein>
<evidence type="ECO:0000256" key="2">
    <source>
        <dbReference type="SAM" id="SignalP"/>
    </source>
</evidence>
<dbReference type="Proteomes" id="UP001165090">
    <property type="component" value="Unassembled WGS sequence"/>
</dbReference>
<evidence type="ECO:0000256" key="1">
    <source>
        <dbReference type="SAM" id="MobiDB-lite"/>
    </source>
</evidence>
<organism evidence="3 4">
    <name type="scientific">Volvox africanus</name>
    <dbReference type="NCBI Taxonomy" id="51714"/>
    <lineage>
        <taxon>Eukaryota</taxon>
        <taxon>Viridiplantae</taxon>
        <taxon>Chlorophyta</taxon>
        <taxon>core chlorophytes</taxon>
        <taxon>Chlorophyceae</taxon>
        <taxon>CS clade</taxon>
        <taxon>Chlamydomonadales</taxon>
        <taxon>Volvocaceae</taxon>
        <taxon>Volvox</taxon>
    </lineage>
</organism>
<accession>A0ABQ5RZE6</accession>
<keyword evidence="2" id="KW-0732">Signal</keyword>
<feature type="signal peptide" evidence="2">
    <location>
        <begin position="1"/>
        <end position="16"/>
    </location>
</feature>
<proteinExistence type="predicted"/>
<evidence type="ECO:0000313" key="3">
    <source>
        <dbReference type="EMBL" id="GLI62849.1"/>
    </source>
</evidence>
<evidence type="ECO:0000313" key="4">
    <source>
        <dbReference type="Proteomes" id="UP001165090"/>
    </source>
</evidence>